<dbReference type="PROSITE" id="PS50995">
    <property type="entry name" value="HTH_MARR_2"/>
    <property type="match status" value="1"/>
</dbReference>
<dbReference type="Proteomes" id="UP000262802">
    <property type="component" value="Chromosome"/>
</dbReference>
<dbReference type="PANTHER" id="PTHR33164:SF99">
    <property type="entry name" value="MARR FAMILY REGULATORY PROTEIN"/>
    <property type="match status" value="1"/>
</dbReference>
<dbReference type="InterPro" id="IPR036390">
    <property type="entry name" value="WH_DNA-bd_sf"/>
</dbReference>
<dbReference type="InterPro" id="IPR000835">
    <property type="entry name" value="HTH_MarR-typ"/>
</dbReference>
<dbReference type="InterPro" id="IPR036388">
    <property type="entry name" value="WH-like_DNA-bd_sf"/>
</dbReference>
<keyword evidence="2" id="KW-0238">DNA-binding</keyword>
<accession>A0A3B7R2Q3</accession>
<evidence type="ECO:0000313" key="5">
    <source>
        <dbReference type="EMBL" id="AYA37600.1"/>
    </source>
</evidence>
<dbReference type="AlphaFoldDB" id="A0A3B7R2Q3"/>
<keyword evidence="3" id="KW-0804">Transcription</keyword>
<dbReference type="GO" id="GO:0006950">
    <property type="term" value="P:response to stress"/>
    <property type="evidence" value="ECO:0007669"/>
    <property type="project" value="TreeGrafter"/>
</dbReference>
<dbReference type="GO" id="GO:0003677">
    <property type="term" value="F:DNA binding"/>
    <property type="evidence" value="ECO:0007669"/>
    <property type="project" value="UniProtKB-KW"/>
</dbReference>
<keyword evidence="1" id="KW-0805">Transcription regulation</keyword>
<proteinExistence type="predicted"/>
<dbReference type="OrthoDB" id="948423at2"/>
<dbReference type="Gene3D" id="1.10.10.10">
    <property type="entry name" value="Winged helix-like DNA-binding domain superfamily/Winged helix DNA-binding domain"/>
    <property type="match status" value="1"/>
</dbReference>
<evidence type="ECO:0000256" key="1">
    <source>
        <dbReference type="ARBA" id="ARBA00023015"/>
    </source>
</evidence>
<evidence type="ECO:0000256" key="2">
    <source>
        <dbReference type="ARBA" id="ARBA00023125"/>
    </source>
</evidence>
<reference evidence="5 6" key="1">
    <citation type="submission" date="2018-09" db="EMBL/GenBank/DDBJ databases">
        <title>Hymenobacter medium sp. nov., isolated from R2A medium.</title>
        <authorList>
            <person name="Yingchao G."/>
        </authorList>
    </citation>
    <scope>NUCLEOTIDE SEQUENCE [LARGE SCALE GENOMIC DNA]</scope>
    <source>
        <strain evidence="6">sh-6</strain>
    </source>
</reference>
<organism evidence="5 6">
    <name type="scientific">Hymenobacter oligotrophus</name>
    <dbReference type="NCBI Taxonomy" id="2319843"/>
    <lineage>
        <taxon>Bacteria</taxon>
        <taxon>Pseudomonadati</taxon>
        <taxon>Bacteroidota</taxon>
        <taxon>Cytophagia</taxon>
        <taxon>Cytophagales</taxon>
        <taxon>Hymenobacteraceae</taxon>
        <taxon>Hymenobacter</taxon>
    </lineage>
</organism>
<evidence type="ECO:0000313" key="6">
    <source>
        <dbReference type="Proteomes" id="UP000262802"/>
    </source>
</evidence>
<dbReference type="GO" id="GO:0003700">
    <property type="term" value="F:DNA-binding transcription factor activity"/>
    <property type="evidence" value="ECO:0007669"/>
    <property type="project" value="InterPro"/>
</dbReference>
<sequence>MIMSDPINTGAYLRELLDALVANLHAQLAAAGHSVIRPSHGWVFQYITDEGSRVTELAAKAGITKQSMSALVYQLEEWGYLAPKPDPADRRAQLYCLTSKGTELRKLGRGINQRFEQQWAQKLGVARYQQFRECLQVLGQ</sequence>
<dbReference type="KEGG" id="hyh:D3Y59_11400"/>
<dbReference type="InterPro" id="IPR023187">
    <property type="entry name" value="Tscrpt_reg_MarR-type_CS"/>
</dbReference>
<protein>
    <submittedName>
        <fullName evidence="5">MarR family transcriptional regulator</fullName>
    </submittedName>
</protein>
<dbReference type="PANTHER" id="PTHR33164">
    <property type="entry name" value="TRANSCRIPTIONAL REGULATOR, MARR FAMILY"/>
    <property type="match status" value="1"/>
</dbReference>
<dbReference type="EMBL" id="CP032317">
    <property type="protein sequence ID" value="AYA37600.1"/>
    <property type="molecule type" value="Genomic_DNA"/>
</dbReference>
<feature type="domain" description="HTH marR-type" evidence="4">
    <location>
        <begin position="1"/>
        <end position="140"/>
    </location>
</feature>
<dbReference type="InterPro" id="IPR039422">
    <property type="entry name" value="MarR/SlyA-like"/>
</dbReference>
<gene>
    <name evidence="5" type="ORF">D3Y59_11400</name>
</gene>
<dbReference type="SUPFAM" id="SSF46785">
    <property type="entry name" value="Winged helix' DNA-binding domain"/>
    <property type="match status" value="1"/>
</dbReference>
<dbReference type="Pfam" id="PF12802">
    <property type="entry name" value="MarR_2"/>
    <property type="match status" value="1"/>
</dbReference>
<name>A0A3B7R2Q3_9BACT</name>
<evidence type="ECO:0000256" key="3">
    <source>
        <dbReference type="ARBA" id="ARBA00023163"/>
    </source>
</evidence>
<dbReference type="PROSITE" id="PS01117">
    <property type="entry name" value="HTH_MARR_1"/>
    <property type="match status" value="1"/>
</dbReference>
<keyword evidence="6" id="KW-1185">Reference proteome</keyword>
<evidence type="ECO:0000259" key="4">
    <source>
        <dbReference type="PROSITE" id="PS50995"/>
    </source>
</evidence>